<evidence type="ECO:0000313" key="2">
    <source>
        <dbReference type="Proteomes" id="UP000605986"/>
    </source>
</evidence>
<name>A0A8H4JXP0_9HYPO</name>
<dbReference type="EMBL" id="JAADJG010000689">
    <property type="protein sequence ID" value="KAF4439474.1"/>
    <property type="molecule type" value="Genomic_DNA"/>
</dbReference>
<sequence>MNPDFSFENVDILTYEWTLRYLFKWVQSEHTPNVPLDTALVQDMLVIKHRRVHREFETGFENGLFEDVALPPLNLEDAECHYQVIRYNIGNLNCAVCSPVPLSYRTYDTQTDQKATPHDHAAGVAARNGESIETLDSDHDIPSFLWFSRISYPISGIRTGDVIERAEGVNMSNYVKKWDENEVHQGHLRILATVLSELRSLTHRSKTKACQVAPCLLQDRKALHVCEALYISPLGEGTAIVYTHENYPTVGDIRVQDETELEEALMSRVIAMER</sequence>
<protein>
    <submittedName>
        <fullName evidence="1">Geranylgeranyl pyrophosphate synthetase</fullName>
    </submittedName>
</protein>
<gene>
    <name evidence="1" type="ORF">F53441_12581</name>
</gene>
<keyword evidence="2" id="KW-1185">Reference proteome</keyword>
<evidence type="ECO:0000313" key="1">
    <source>
        <dbReference type="EMBL" id="KAF4439474.1"/>
    </source>
</evidence>
<reference evidence="1" key="1">
    <citation type="submission" date="2020-01" db="EMBL/GenBank/DDBJ databases">
        <title>Identification and distribution of gene clusters putatively required for synthesis of sphingolipid metabolism inhibitors in phylogenetically diverse species of the filamentous fungus Fusarium.</title>
        <authorList>
            <person name="Kim H.-S."/>
            <person name="Busman M."/>
            <person name="Brown D.W."/>
            <person name="Divon H."/>
            <person name="Uhlig S."/>
            <person name="Proctor R.H."/>
        </authorList>
    </citation>
    <scope>NUCLEOTIDE SEQUENCE</scope>
    <source>
        <strain evidence="1">NRRL 53441</strain>
    </source>
</reference>
<proteinExistence type="predicted"/>
<dbReference type="AlphaFoldDB" id="A0A8H4JXP0"/>
<dbReference type="OrthoDB" id="420564at2759"/>
<dbReference type="Proteomes" id="UP000605986">
    <property type="component" value="Unassembled WGS sequence"/>
</dbReference>
<organism evidence="1 2">
    <name type="scientific">Fusarium austroafricanum</name>
    <dbReference type="NCBI Taxonomy" id="2364996"/>
    <lineage>
        <taxon>Eukaryota</taxon>
        <taxon>Fungi</taxon>
        <taxon>Dikarya</taxon>
        <taxon>Ascomycota</taxon>
        <taxon>Pezizomycotina</taxon>
        <taxon>Sordariomycetes</taxon>
        <taxon>Hypocreomycetidae</taxon>
        <taxon>Hypocreales</taxon>
        <taxon>Nectriaceae</taxon>
        <taxon>Fusarium</taxon>
        <taxon>Fusarium concolor species complex</taxon>
    </lineage>
</organism>
<comment type="caution">
    <text evidence="1">The sequence shown here is derived from an EMBL/GenBank/DDBJ whole genome shotgun (WGS) entry which is preliminary data.</text>
</comment>
<accession>A0A8H4JXP0</accession>